<organism evidence="3 4">
    <name type="scientific">Brevibacillus laterosporus LMG 15441</name>
    <dbReference type="NCBI Taxonomy" id="1042163"/>
    <lineage>
        <taxon>Bacteria</taxon>
        <taxon>Bacillati</taxon>
        <taxon>Bacillota</taxon>
        <taxon>Bacilli</taxon>
        <taxon>Bacillales</taxon>
        <taxon>Paenibacillaceae</taxon>
        <taxon>Brevibacillus</taxon>
    </lineage>
</organism>
<dbReference type="KEGG" id="blr:BRLA_c028930"/>
<dbReference type="RefSeq" id="WP_041752225.1">
    <property type="nucleotide sequence ID" value="NZ_CP007806.1"/>
</dbReference>
<dbReference type="Pfam" id="PF13039">
    <property type="entry name" value="DUF3900"/>
    <property type="match status" value="1"/>
</dbReference>
<protein>
    <recommendedName>
        <fullName evidence="2">DUF3898 domain-containing protein</fullName>
    </recommendedName>
</protein>
<dbReference type="InterPro" id="IPR025006">
    <property type="entry name" value="DUF3900"/>
</dbReference>
<feature type="domain" description="DUF3898" evidence="2">
    <location>
        <begin position="258"/>
        <end position="347"/>
    </location>
</feature>
<sequence length="385" mass="44338">MNFSIDWLSFFVLEQIDDEGTKQVRMSKILSHNEYEQSELKTFLDGEFTKIAKRKVEKNPLHDAAATKLGQFILEPGHPLDSNPNYGLFKRLLHSTAKEDIKSHSLDLLQSYVKTPQVRGGVLIIVKAKLDKLDDSFLFLLKCDFEQKTAVITDENSLISNVEMAINAKNIKSIMYPFMEEEGMVDIYHVKIHQFSHARYFEEFLKFIEYPRTITEIVSQEVISLAKQHIEYTYPEDSPQRQQEEEEIELIATSPKRELAEKWEHETVMEAMNIITEHQPEIELKFKLDHLQVRAMLSDYGTQMNIAKVNGRYVVVLEGDVLQFEKGFSPVEFLKPKSLHELVDDIERRAKEAAIHPGYQGNSAEETSSMEVASALAPSEDTPPW</sequence>
<dbReference type="STRING" id="1042163.BRLA_c028930"/>
<dbReference type="InterPro" id="IPR025012">
    <property type="entry name" value="DUF3898"/>
</dbReference>
<evidence type="ECO:0000256" key="1">
    <source>
        <dbReference type="SAM" id="MobiDB-lite"/>
    </source>
</evidence>
<dbReference type="AlphaFoldDB" id="A0A075R3U6"/>
<gene>
    <name evidence="3" type="ORF">BRLA_c028930</name>
</gene>
<dbReference type="EMBL" id="CP007806">
    <property type="protein sequence ID" value="AIG27207.1"/>
    <property type="molecule type" value="Genomic_DNA"/>
</dbReference>
<dbReference type="Proteomes" id="UP000005850">
    <property type="component" value="Chromosome"/>
</dbReference>
<keyword evidence="4" id="KW-1185">Reference proteome</keyword>
<proteinExistence type="predicted"/>
<dbReference type="Pfam" id="PF13037">
    <property type="entry name" value="DUF3898"/>
    <property type="match status" value="1"/>
</dbReference>
<evidence type="ECO:0000313" key="3">
    <source>
        <dbReference type="EMBL" id="AIG27207.1"/>
    </source>
</evidence>
<evidence type="ECO:0000259" key="2">
    <source>
        <dbReference type="Pfam" id="PF13037"/>
    </source>
</evidence>
<dbReference type="eggNOG" id="ENOG502Z81V">
    <property type="taxonomic scope" value="Bacteria"/>
</dbReference>
<feature type="compositionally biased region" description="Polar residues" evidence="1">
    <location>
        <begin position="360"/>
        <end position="371"/>
    </location>
</feature>
<feature type="region of interest" description="Disordered" evidence="1">
    <location>
        <begin position="355"/>
        <end position="385"/>
    </location>
</feature>
<reference evidence="3 4" key="1">
    <citation type="journal article" date="2011" name="J. Bacteriol.">
        <title>Genome sequence of Brevibacillus laterosporus LMG 15441, a pathogen of invertebrates.</title>
        <authorList>
            <person name="Djukic M."/>
            <person name="Poehlein A."/>
            <person name="Thurmer A."/>
            <person name="Daniel R."/>
        </authorList>
    </citation>
    <scope>NUCLEOTIDE SEQUENCE [LARGE SCALE GENOMIC DNA]</scope>
    <source>
        <strain evidence="3 4">LMG 15441</strain>
    </source>
</reference>
<accession>A0A075R3U6</accession>
<evidence type="ECO:0000313" key="4">
    <source>
        <dbReference type="Proteomes" id="UP000005850"/>
    </source>
</evidence>
<name>A0A075R3U6_BRELA</name>
<dbReference type="HOGENOM" id="CLU_065093_0_0_9"/>